<keyword evidence="18" id="KW-1185">Reference proteome</keyword>
<evidence type="ECO:0000256" key="6">
    <source>
        <dbReference type="ARBA" id="ARBA00022777"/>
    </source>
</evidence>
<comment type="subunit">
    <text evidence="9">At low DSF concentrations, interacts with RpfF.</text>
</comment>
<keyword evidence="12" id="KW-0175">Coiled coil</keyword>
<evidence type="ECO:0000313" key="17">
    <source>
        <dbReference type="EMBL" id="PWD98935.1"/>
    </source>
</evidence>
<feature type="domain" description="Response regulatory" evidence="14">
    <location>
        <begin position="945"/>
        <end position="1060"/>
    </location>
</feature>
<dbReference type="CDD" id="cd00082">
    <property type="entry name" value="HisKA"/>
    <property type="match status" value="1"/>
</dbReference>
<dbReference type="SMART" id="SM00387">
    <property type="entry name" value="HATPase_c"/>
    <property type="match status" value="1"/>
</dbReference>
<dbReference type="Pfam" id="PF00512">
    <property type="entry name" value="HisKA"/>
    <property type="match status" value="1"/>
</dbReference>
<organism evidence="17 18">
    <name type="scientific">Marinilabilia rubra</name>
    <dbReference type="NCBI Taxonomy" id="2162893"/>
    <lineage>
        <taxon>Bacteria</taxon>
        <taxon>Pseudomonadati</taxon>
        <taxon>Bacteroidota</taxon>
        <taxon>Bacteroidia</taxon>
        <taxon>Marinilabiliales</taxon>
        <taxon>Marinilabiliaceae</taxon>
        <taxon>Marinilabilia</taxon>
    </lineage>
</organism>
<dbReference type="InterPro" id="IPR000700">
    <property type="entry name" value="PAS-assoc_C"/>
</dbReference>
<evidence type="ECO:0000256" key="2">
    <source>
        <dbReference type="ARBA" id="ARBA00012438"/>
    </source>
</evidence>
<evidence type="ECO:0000256" key="7">
    <source>
        <dbReference type="ARBA" id="ARBA00022840"/>
    </source>
</evidence>
<dbReference type="CDD" id="cd00130">
    <property type="entry name" value="PAS"/>
    <property type="match status" value="2"/>
</dbReference>
<name>A0A2U2B7A3_9BACT</name>
<keyword evidence="6" id="KW-0418">Kinase</keyword>
<evidence type="ECO:0000259" key="13">
    <source>
        <dbReference type="PROSITE" id="PS50109"/>
    </source>
</evidence>
<evidence type="ECO:0000256" key="12">
    <source>
        <dbReference type="SAM" id="Coils"/>
    </source>
</evidence>
<dbReference type="Gene3D" id="1.10.287.130">
    <property type="match status" value="1"/>
</dbReference>
<keyword evidence="3 11" id="KW-0597">Phosphoprotein</keyword>
<dbReference type="PRINTS" id="PR00344">
    <property type="entry name" value="BCTRLSENSOR"/>
</dbReference>
<dbReference type="FunFam" id="1.10.287.130:FF:000002">
    <property type="entry name" value="Two-component osmosensing histidine kinase"/>
    <property type="match status" value="1"/>
</dbReference>
<evidence type="ECO:0000256" key="1">
    <source>
        <dbReference type="ARBA" id="ARBA00000085"/>
    </source>
</evidence>
<dbReference type="NCBIfam" id="TIGR00229">
    <property type="entry name" value="sensory_box"/>
    <property type="match status" value="3"/>
</dbReference>
<proteinExistence type="predicted"/>
<dbReference type="SUPFAM" id="SSF55874">
    <property type="entry name" value="ATPase domain of HSP90 chaperone/DNA topoisomerase II/histidine kinase"/>
    <property type="match status" value="1"/>
</dbReference>
<keyword evidence="4" id="KW-0808">Transferase</keyword>
<dbReference type="SMART" id="SM00448">
    <property type="entry name" value="REC"/>
    <property type="match status" value="1"/>
</dbReference>
<dbReference type="AlphaFoldDB" id="A0A2U2B7A3"/>
<reference evidence="17 18" key="1">
    <citation type="submission" date="2018-05" db="EMBL/GenBank/DDBJ databases">
        <title>Marinilabilia rubrum sp. nov., isolated from saltern sediment.</title>
        <authorList>
            <person name="Zhang R."/>
        </authorList>
    </citation>
    <scope>NUCLEOTIDE SEQUENCE [LARGE SCALE GENOMIC DNA]</scope>
    <source>
        <strain evidence="17 18">WTE16</strain>
    </source>
</reference>
<feature type="domain" description="PAC" evidence="16">
    <location>
        <begin position="353"/>
        <end position="405"/>
    </location>
</feature>
<evidence type="ECO:0000256" key="9">
    <source>
        <dbReference type="ARBA" id="ARBA00064003"/>
    </source>
</evidence>
<comment type="catalytic activity">
    <reaction evidence="1">
        <text>ATP + protein L-histidine = ADP + protein N-phospho-L-histidine.</text>
        <dbReference type="EC" id="2.7.13.3"/>
    </reaction>
</comment>
<dbReference type="PROSITE" id="PS50110">
    <property type="entry name" value="RESPONSE_REGULATORY"/>
    <property type="match status" value="1"/>
</dbReference>
<gene>
    <name evidence="17" type="ORF">DDZ16_13140</name>
</gene>
<dbReference type="SUPFAM" id="SSF52172">
    <property type="entry name" value="CheY-like"/>
    <property type="match status" value="1"/>
</dbReference>
<dbReference type="SMART" id="SM00091">
    <property type="entry name" value="PAS"/>
    <property type="match status" value="5"/>
</dbReference>
<dbReference type="FunFam" id="3.30.565.10:FF:000010">
    <property type="entry name" value="Sensor histidine kinase RcsC"/>
    <property type="match status" value="1"/>
</dbReference>
<evidence type="ECO:0000256" key="5">
    <source>
        <dbReference type="ARBA" id="ARBA00022741"/>
    </source>
</evidence>
<dbReference type="InterPro" id="IPR000014">
    <property type="entry name" value="PAS"/>
</dbReference>
<evidence type="ECO:0000313" key="18">
    <source>
        <dbReference type="Proteomes" id="UP000244956"/>
    </source>
</evidence>
<keyword evidence="8" id="KW-0902">Two-component regulatory system</keyword>
<dbReference type="PROSITE" id="PS50109">
    <property type="entry name" value="HIS_KIN"/>
    <property type="match status" value="1"/>
</dbReference>
<protein>
    <recommendedName>
        <fullName evidence="10">Sensory/regulatory protein RpfC</fullName>
        <ecNumber evidence="2">2.7.13.3</ecNumber>
    </recommendedName>
</protein>
<dbReference type="InterPro" id="IPR003594">
    <property type="entry name" value="HATPase_dom"/>
</dbReference>
<dbReference type="InterPro" id="IPR001610">
    <property type="entry name" value="PAC"/>
</dbReference>
<dbReference type="InterPro" id="IPR004358">
    <property type="entry name" value="Sig_transdc_His_kin-like_C"/>
</dbReference>
<dbReference type="PANTHER" id="PTHR43047:SF72">
    <property type="entry name" value="OSMOSENSING HISTIDINE PROTEIN KINASE SLN1"/>
    <property type="match status" value="1"/>
</dbReference>
<dbReference type="SMART" id="SM00388">
    <property type="entry name" value="HisKA"/>
    <property type="match status" value="1"/>
</dbReference>
<dbReference type="InterPro" id="IPR036097">
    <property type="entry name" value="HisK_dim/P_sf"/>
</dbReference>
<dbReference type="SUPFAM" id="SSF55785">
    <property type="entry name" value="PYP-like sensor domain (PAS domain)"/>
    <property type="match status" value="5"/>
</dbReference>
<evidence type="ECO:0000256" key="4">
    <source>
        <dbReference type="ARBA" id="ARBA00022679"/>
    </source>
</evidence>
<evidence type="ECO:0000259" key="16">
    <source>
        <dbReference type="PROSITE" id="PS50113"/>
    </source>
</evidence>
<dbReference type="InterPro" id="IPR001789">
    <property type="entry name" value="Sig_transdc_resp-reg_receiver"/>
</dbReference>
<evidence type="ECO:0000256" key="3">
    <source>
        <dbReference type="ARBA" id="ARBA00022553"/>
    </source>
</evidence>
<accession>A0A2U2B7A3</accession>
<dbReference type="GO" id="GO:0005886">
    <property type="term" value="C:plasma membrane"/>
    <property type="evidence" value="ECO:0007669"/>
    <property type="project" value="TreeGrafter"/>
</dbReference>
<feature type="coiled-coil region" evidence="12">
    <location>
        <begin position="522"/>
        <end position="563"/>
    </location>
</feature>
<dbReference type="PROSITE" id="PS50112">
    <property type="entry name" value="PAS"/>
    <property type="match status" value="1"/>
</dbReference>
<evidence type="ECO:0000256" key="10">
    <source>
        <dbReference type="ARBA" id="ARBA00068150"/>
    </source>
</evidence>
<dbReference type="Gene3D" id="3.30.450.20">
    <property type="entry name" value="PAS domain"/>
    <property type="match status" value="5"/>
</dbReference>
<dbReference type="InterPro" id="IPR011006">
    <property type="entry name" value="CheY-like_superfamily"/>
</dbReference>
<dbReference type="InterPro" id="IPR013655">
    <property type="entry name" value="PAS_fold_3"/>
</dbReference>
<dbReference type="PANTHER" id="PTHR43047">
    <property type="entry name" value="TWO-COMPONENT HISTIDINE PROTEIN KINASE"/>
    <property type="match status" value="1"/>
</dbReference>
<dbReference type="InterPro" id="IPR003661">
    <property type="entry name" value="HisK_dim/P_dom"/>
</dbReference>
<dbReference type="GO" id="GO:0000155">
    <property type="term" value="F:phosphorelay sensor kinase activity"/>
    <property type="evidence" value="ECO:0007669"/>
    <property type="project" value="InterPro"/>
</dbReference>
<dbReference type="Gene3D" id="3.40.50.2300">
    <property type="match status" value="1"/>
</dbReference>
<feature type="domain" description="PAS" evidence="15">
    <location>
        <begin position="280"/>
        <end position="343"/>
    </location>
</feature>
<evidence type="ECO:0000259" key="15">
    <source>
        <dbReference type="PROSITE" id="PS50112"/>
    </source>
</evidence>
<feature type="coiled-coil region" evidence="12">
    <location>
        <begin position="263"/>
        <end position="290"/>
    </location>
</feature>
<dbReference type="Pfam" id="PF08447">
    <property type="entry name" value="PAS_3"/>
    <property type="match status" value="1"/>
</dbReference>
<comment type="caution">
    <text evidence="17">The sequence shown here is derived from an EMBL/GenBank/DDBJ whole genome shotgun (WGS) entry which is preliminary data.</text>
</comment>
<feature type="domain" description="PAC" evidence="16">
    <location>
        <begin position="229"/>
        <end position="279"/>
    </location>
</feature>
<dbReference type="PROSITE" id="PS50113">
    <property type="entry name" value="PAC"/>
    <property type="match status" value="3"/>
</dbReference>
<dbReference type="Gene3D" id="3.30.565.10">
    <property type="entry name" value="Histidine kinase-like ATPase, C-terminal domain"/>
    <property type="match status" value="1"/>
</dbReference>
<dbReference type="InterPro" id="IPR005467">
    <property type="entry name" value="His_kinase_dom"/>
</dbReference>
<dbReference type="GO" id="GO:0009927">
    <property type="term" value="F:histidine phosphotransfer kinase activity"/>
    <property type="evidence" value="ECO:0007669"/>
    <property type="project" value="TreeGrafter"/>
</dbReference>
<dbReference type="CDD" id="cd17546">
    <property type="entry name" value="REC_hyHK_CKI1_RcsC-like"/>
    <property type="match status" value="1"/>
</dbReference>
<dbReference type="InterPro" id="IPR036890">
    <property type="entry name" value="HATPase_C_sf"/>
</dbReference>
<feature type="coiled-coil region" evidence="12">
    <location>
        <begin position="117"/>
        <end position="165"/>
    </location>
</feature>
<dbReference type="Pfam" id="PF13426">
    <property type="entry name" value="PAS_9"/>
    <property type="match status" value="3"/>
</dbReference>
<dbReference type="EMBL" id="QEWP01000010">
    <property type="protein sequence ID" value="PWD98935.1"/>
    <property type="molecule type" value="Genomic_DNA"/>
</dbReference>
<evidence type="ECO:0000259" key="14">
    <source>
        <dbReference type="PROSITE" id="PS50110"/>
    </source>
</evidence>
<dbReference type="InterPro" id="IPR035965">
    <property type="entry name" value="PAS-like_dom_sf"/>
</dbReference>
<evidence type="ECO:0000256" key="8">
    <source>
        <dbReference type="ARBA" id="ARBA00023012"/>
    </source>
</evidence>
<dbReference type="SUPFAM" id="SSF47384">
    <property type="entry name" value="Homodimeric domain of signal transducing histidine kinase"/>
    <property type="match status" value="1"/>
</dbReference>
<dbReference type="GO" id="GO:0005524">
    <property type="term" value="F:ATP binding"/>
    <property type="evidence" value="ECO:0007669"/>
    <property type="project" value="UniProtKB-KW"/>
</dbReference>
<keyword evidence="5" id="KW-0547">Nucleotide-binding</keyword>
<evidence type="ECO:0000256" key="11">
    <source>
        <dbReference type="PROSITE-ProRule" id="PRU00169"/>
    </source>
</evidence>
<dbReference type="Proteomes" id="UP000244956">
    <property type="component" value="Unassembled WGS sequence"/>
</dbReference>
<keyword evidence="7" id="KW-0067">ATP-binding</keyword>
<feature type="domain" description="Histidine kinase" evidence="13">
    <location>
        <begin position="703"/>
        <end position="921"/>
    </location>
</feature>
<dbReference type="SMART" id="SM00086">
    <property type="entry name" value="PAC"/>
    <property type="match status" value="3"/>
</dbReference>
<dbReference type="Pfam" id="PF00072">
    <property type="entry name" value="Response_reg"/>
    <property type="match status" value="1"/>
</dbReference>
<feature type="modified residue" description="4-aspartylphosphate" evidence="11">
    <location>
        <position position="995"/>
    </location>
</feature>
<dbReference type="Pfam" id="PF02518">
    <property type="entry name" value="HATPase_c"/>
    <property type="match status" value="1"/>
</dbReference>
<dbReference type="EC" id="2.7.13.3" evidence="2"/>
<feature type="domain" description="PAC" evidence="16">
    <location>
        <begin position="76"/>
        <end position="126"/>
    </location>
</feature>
<sequence>MEMTEKWTDLFDVFDDIILFIDSNHHIKKINKKGLEYFNTSEQRINGQKCYKALWNESEPCKHCPFHISQETGKPESTEQYLNLKGGKWFSIKSSPMYDKDGNLEGFADILRDVSDIKNSEIKYREINDEYLTINEELNEWNEEVNQLNSKLKQLNQDYELVSEYSSDLVTRYNKNLKLTFVGNSVRFFTGYNSAEYRSMDLSNCVHPSDQIFLLRFIVRLKNSSSGTYSVQYRFKHKTKGYIWVEAVINITHNKEGQFLIVNHRNINQRKESENELKNSEEKFKALYNYAPLPYQSLDKNGHFLDVNPTWLSLLGYTKEEVIGQPFKSFLHPDSQELFQERFPEFKIKGCVSEVEFKIRHKQQHFLDVAFQGRIGYTKDGEVKQTFCVFRDITEQKEALEKLENREIRLANILKHMTSGVAVYKALNDGEDFEFTNFNDAAEKITKTCKKDVIGRKLLDVFPNMNKSPLIHALKEVYQTGDPMNLEPFFYKDNTREGWRENQIYKLPSGEVVALFTDVTQIIEGQEKLKEQNEEYLALNEELNQTNEELYTAKEKAEESEMEFRELFENMSQGFALHEIILDENKKPSDYRYIHINRAFEKINQIKASDFIGKRVKEVLPKTENYWIKNFGEVAQTGWPMHFENYSVEFDKYYDVIAYSPRKGFFAVIFTDVTKNKKHEQELTAAKQKAEESDRLKSAFLANMSHEIRTPMNAIMGFTELLNNPRITPEKRERYASVIKETGTQLLHIINDILDISKIESGNIHIENSPFQLRTAIEEVFNVYEPQISQKGLKLIRNFNLPSDELIISGDKKRIQQILHNLLSNAFKFTDKGKIEIECSIGKQTLTIKVTDTGRGIKEENVERVFERFWQENTELEENKGGTGLGLPISYQLAKRMNGSLQVTSKKNEGASFSLTLPYVPFKEEPQSESRPAKTVLAPNHAKKRILIAEDEDINFLYLKELLSLKKLTINRAKNGKEAILMALEPPYPDLILMDIKMPVMDGVKAMQKIKQSGIQTSIIALTAYAMKEDKQKYLQLGFDGYISKPVDVDLLFKTIEKLRK</sequence>